<accession>A0A7J6L5Q6</accession>
<protein>
    <submittedName>
        <fullName evidence="1">Uncharacterized protein</fullName>
    </submittedName>
</protein>
<comment type="caution">
    <text evidence="1">The sequence shown here is derived from an EMBL/GenBank/DDBJ whole genome shotgun (WGS) entry which is preliminary data.</text>
</comment>
<sequence>MEGCIAKHTGLRGINPTTEASQSLDFRLRCLKKPVSISSNAPTSLLGGGCVAKDGESKEVVVSDATLQSARALIKRNSEKPDRAKSESGDISSLELIAALA</sequence>
<organism evidence="1 2">
    <name type="scientific">Perkinsus chesapeaki</name>
    <name type="common">Clam parasite</name>
    <name type="synonym">Perkinsus andrewsi</name>
    <dbReference type="NCBI Taxonomy" id="330153"/>
    <lineage>
        <taxon>Eukaryota</taxon>
        <taxon>Sar</taxon>
        <taxon>Alveolata</taxon>
        <taxon>Perkinsozoa</taxon>
        <taxon>Perkinsea</taxon>
        <taxon>Perkinsida</taxon>
        <taxon>Perkinsidae</taxon>
        <taxon>Perkinsus</taxon>
    </lineage>
</organism>
<gene>
    <name evidence="1" type="ORF">FOL47_009924</name>
</gene>
<proteinExistence type="predicted"/>
<keyword evidence="2" id="KW-1185">Reference proteome</keyword>
<dbReference type="Proteomes" id="UP000591131">
    <property type="component" value="Unassembled WGS sequence"/>
</dbReference>
<name>A0A7J6L5Q6_PERCH</name>
<evidence type="ECO:0000313" key="2">
    <source>
        <dbReference type="Proteomes" id="UP000591131"/>
    </source>
</evidence>
<dbReference type="EMBL" id="JAAPAO010000726">
    <property type="protein sequence ID" value="KAF4654522.1"/>
    <property type="molecule type" value="Genomic_DNA"/>
</dbReference>
<reference evidence="1 2" key="1">
    <citation type="submission" date="2020-04" db="EMBL/GenBank/DDBJ databases">
        <title>Perkinsus chesapeaki whole genome sequence.</title>
        <authorList>
            <person name="Bogema D.R."/>
        </authorList>
    </citation>
    <scope>NUCLEOTIDE SEQUENCE [LARGE SCALE GENOMIC DNA]</scope>
    <source>
        <strain evidence="1">ATCC PRA-425</strain>
    </source>
</reference>
<evidence type="ECO:0000313" key="1">
    <source>
        <dbReference type="EMBL" id="KAF4654522.1"/>
    </source>
</evidence>
<dbReference type="AlphaFoldDB" id="A0A7J6L5Q6"/>
<feature type="non-terminal residue" evidence="1">
    <location>
        <position position="1"/>
    </location>
</feature>